<evidence type="ECO:0000313" key="2">
    <source>
        <dbReference type="EMBL" id="SDY34049.1"/>
    </source>
</evidence>
<dbReference type="OrthoDB" id="342897at2157"/>
<evidence type="ECO:0000313" key="3">
    <source>
        <dbReference type="Proteomes" id="UP000199079"/>
    </source>
</evidence>
<keyword evidence="3" id="KW-1185">Reference proteome</keyword>
<evidence type="ECO:0000256" key="1">
    <source>
        <dbReference type="SAM" id="Phobius"/>
    </source>
</evidence>
<feature type="transmembrane region" description="Helical" evidence="1">
    <location>
        <begin position="37"/>
        <end position="56"/>
    </location>
</feature>
<keyword evidence="1" id="KW-1133">Transmembrane helix</keyword>
<dbReference type="Proteomes" id="UP000199079">
    <property type="component" value="Unassembled WGS sequence"/>
</dbReference>
<dbReference type="EMBL" id="FNPC01000004">
    <property type="protein sequence ID" value="SDY34049.1"/>
    <property type="molecule type" value="Genomic_DNA"/>
</dbReference>
<accession>A0A1H3J3D6</accession>
<reference evidence="3" key="1">
    <citation type="submission" date="2016-10" db="EMBL/GenBank/DDBJ databases">
        <authorList>
            <person name="Varghese N."/>
            <person name="Submissions S."/>
        </authorList>
    </citation>
    <scope>NUCLEOTIDE SEQUENCE [LARGE SCALE GENOMIC DNA]</scope>
    <source>
        <strain evidence="3">DC30,IBRC 10041,KCTC 4046</strain>
    </source>
</reference>
<dbReference type="AlphaFoldDB" id="A0A1H3J3D6"/>
<dbReference type="RefSeq" id="WP_092732351.1">
    <property type="nucleotide sequence ID" value="NZ_FNPC01000004.1"/>
</dbReference>
<organism evidence="2 3">
    <name type="scientific">Halopenitus persicus</name>
    <dbReference type="NCBI Taxonomy" id="1048396"/>
    <lineage>
        <taxon>Archaea</taxon>
        <taxon>Methanobacteriati</taxon>
        <taxon>Methanobacteriota</taxon>
        <taxon>Stenosarchaea group</taxon>
        <taxon>Halobacteria</taxon>
        <taxon>Halobacteriales</taxon>
        <taxon>Haloferacaceae</taxon>
        <taxon>Halopenitus</taxon>
    </lineage>
</organism>
<proteinExistence type="predicted"/>
<keyword evidence="1" id="KW-0812">Transmembrane</keyword>
<protein>
    <submittedName>
        <fullName evidence="2">Uncharacterized protein</fullName>
    </submittedName>
</protein>
<keyword evidence="1" id="KW-0472">Membrane</keyword>
<name>A0A1H3J3D6_9EURY</name>
<gene>
    <name evidence="2" type="ORF">SAMN05216564_104362</name>
</gene>
<sequence>MPELVVLVLLALLVVQIPIAAIVYLDARRLGLENPEIYWLGILIPTGGLIVIPVYLSRRRELPRESSTEGEAEEAGGG</sequence>